<dbReference type="FunFam" id="1.10.287.370:FF:000005">
    <property type="entry name" value="Prefoldin subunit 4"/>
    <property type="match status" value="1"/>
</dbReference>
<feature type="coiled-coil region" evidence="5">
    <location>
        <begin position="27"/>
        <end position="64"/>
    </location>
</feature>
<organism evidence="6 7">
    <name type="scientific">Galerina marginata (strain CBS 339.88)</name>
    <dbReference type="NCBI Taxonomy" id="685588"/>
    <lineage>
        <taxon>Eukaryota</taxon>
        <taxon>Fungi</taxon>
        <taxon>Dikarya</taxon>
        <taxon>Basidiomycota</taxon>
        <taxon>Agaricomycotina</taxon>
        <taxon>Agaricomycetes</taxon>
        <taxon>Agaricomycetidae</taxon>
        <taxon>Agaricales</taxon>
        <taxon>Agaricineae</taxon>
        <taxon>Strophariaceae</taxon>
        <taxon>Galerina</taxon>
    </lineage>
</organism>
<dbReference type="STRING" id="685588.A0A067SC49"/>
<keyword evidence="2 4" id="KW-0143">Chaperone</keyword>
<dbReference type="PANTHER" id="PTHR21100">
    <property type="entry name" value="PREFOLDIN SUBUNIT 4"/>
    <property type="match status" value="1"/>
</dbReference>
<dbReference type="InterPro" id="IPR009053">
    <property type="entry name" value="Prefoldin"/>
</dbReference>
<dbReference type="GO" id="GO:0005737">
    <property type="term" value="C:cytoplasm"/>
    <property type="evidence" value="ECO:0007669"/>
    <property type="project" value="TreeGrafter"/>
</dbReference>
<dbReference type="HOGENOM" id="CLU_130032_0_0_1"/>
<dbReference type="InterPro" id="IPR016661">
    <property type="entry name" value="PFDN4"/>
</dbReference>
<evidence type="ECO:0000256" key="5">
    <source>
        <dbReference type="SAM" id="Coils"/>
    </source>
</evidence>
<dbReference type="InterPro" id="IPR002777">
    <property type="entry name" value="PFD_beta-like"/>
</dbReference>
<accession>A0A067SC49</accession>
<dbReference type="Pfam" id="PF01920">
    <property type="entry name" value="Prefoldin_2"/>
    <property type="match status" value="1"/>
</dbReference>
<reference evidence="7" key="1">
    <citation type="journal article" date="2014" name="Proc. Natl. Acad. Sci. U.S.A.">
        <title>Extensive sampling of basidiomycete genomes demonstrates inadequacy of the white-rot/brown-rot paradigm for wood decay fungi.</title>
        <authorList>
            <person name="Riley R."/>
            <person name="Salamov A.A."/>
            <person name="Brown D.W."/>
            <person name="Nagy L.G."/>
            <person name="Floudas D."/>
            <person name="Held B.W."/>
            <person name="Levasseur A."/>
            <person name="Lombard V."/>
            <person name="Morin E."/>
            <person name="Otillar R."/>
            <person name="Lindquist E.A."/>
            <person name="Sun H."/>
            <person name="LaButti K.M."/>
            <person name="Schmutz J."/>
            <person name="Jabbour D."/>
            <person name="Luo H."/>
            <person name="Baker S.E."/>
            <person name="Pisabarro A.G."/>
            <person name="Walton J.D."/>
            <person name="Blanchette R.A."/>
            <person name="Henrissat B."/>
            <person name="Martin F."/>
            <person name="Cullen D."/>
            <person name="Hibbett D.S."/>
            <person name="Grigoriev I.V."/>
        </authorList>
    </citation>
    <scope>NUCLEOTIDE SEQUENCE [LARGE SCALE GENOMIC DNA]</scope>
    <source>
        <strain evidence="7">CBS 339.88</strain>
    </source>
</reference>
<evidence type="ECO:0000256" key="1">
    <source>
        <dbReference type="ARBA" id="ARBA00008045"/>
    </source>
</evidence>
<dbReference type="OrthoDB" id="10250441at2759"/>
<evidence type="ECO:0000313" key="7">
    <source>
        <dbReference type="Proteomes" id="UP000027222"/>
    </source>
</evidence>
<name>A0A067SC49_GALM3</name>
<dbReference type="GO" id="GO:0006457">
    <property type="term" value="P:protein folding"/>
    <property type="evidence" value="ECO:0007669"/>
    <property type="project" value="UniProtKB-UniRule"/>
</dbReference>
<dbReference type="GO" id="GO:0051082">
    <property type="term" value="F:unfolded protein binding"/>
    <property type="evidence" value="ECO:0007669"/>
    <property type="project" value="InterPro"/>
</dbReference>
<dbReference type="Proteomes" id="UP000027222">
    <property type="component" value="Unassembled WGS sequence"/>
</dbReference>
<evidence type="ECO:0000256" key="2">
    <source>
        <dbReference type="ARBA" id="ARBA00023186"/>
    </source>
</evidence>
<dbReference type="CDD" id="cd23165">
    <property type="entry name" value="Prefoldin_4"/>
    <property type="match status" value="1"/>
</dbReference>
<dbReference type="SUPFAM" id="SSF46579">
    <property type="entry name" value="Prefoldin"/>
    <property type="match status" value="1"/>
</dbReference>
<comment type="subunit">
    <text evidence="4">Heterohexamer of two PFD-alpha type and four PFD-beta type subunits.</text>
</comment>
<dbReference type="GO" id="GO:0016272">
    <property type="term" value="C:prefoldin complex"/>
    <property type="evidence" value="ECO:0007669"/>
    <property type="project" value="UniProtKB-UniRule"/>
</dbReference>
<proteinExistence type="inferred from homology"/>
<dbReference type="PANTHER" id="PTHR21100:SF9">
    <property type="entry name" value="PREFOLDIN SUBUNIT 4"/>
    <property type="match status" value="1"/>
</dbReference>
<comment type="similarity">
    <text evidence="1 4">Belongs to the prefoldin subunit beta family.</text>
</comment>
<comment type="function">
    <text evidence="3 4">Binds specifically to cytosolic chaperonin (c-CPN) and transfers target proteins to it. Binds to nascent polypeptide chain and promotes folding in an environment in which there are many competing pathways for nonnative proteins.</text>
</comment>
<dbReference type="Gene3D" id="1.10.287.370">
    <property type="match status" value="1"/>
</dbReference>
<dbReference type="EMBL" id="KL142414">
    <property type="protein sequence ID" value="KDR67552.1"/>
    <property type="molecule type" value="Genomic_DNA"/>
</dbReference>
<protein>
    <recommendedName>
        <fullName evidence="4">Prefoldin subunit 4</fullName>
    </recommendedName>
</protein>
<evidence type="ECO:0000256" key="4">
    <source>
        <dbReference type="PIRNR" id="PIRNR016477"/>
    </source>
</evidence>
<sequence length="131" mass="15246">MRMLEQEEENDDTAEVTWEDQQRINTFSKLNNRIRIIEEKLTELKDEKEALDDLSTELELADEDEPVLYKIGEAFVHMSHPRALKRLEKDQSSVDTRVGVLAAQADECETQMKELKVMLYSKFGKAINLDE</sequence>
<evidence type="ECO:0000256" key="3">
    <source>
        <dbReference type="ARBA" id="ARBA00024667"/>
    </source>
</evidence>
<dbReference type="AlphaFoldDB" id="A0A067SC49"/>
<keyword evidence="7" id="KW-1185">Reference proteome</keyword>
<gene>
    <name evidence="6" type="ORF">GALMADRAFT_258207</name>
</gene>
<dbReference type="PIRSF" id="PIRSF016477">
    <property type="entry name" value="Prefoldin_subunit_4"/>
    <property type="match status" value="1"/>
</dbReference>
<keyword evidence="5" id="KW-0175">Coiled coil</keyword>
<evidence type="ECO:0000313" key="6">
    <source>
        <dbReference type="EMBL" id="KDR67552.1"/>
    </source>
</evidence>